<accession>A0AA40ALF1</accession>
<dbReference type="EMBL" id="JAUIRO010000004">
    <property type="protein sequence ID" value="KAK0717945.1"/>
    <property type="molecule type" value="Genomic_DNA"/>
</dbReference>
<dbReference type="RefSeq" id="XP_060296738.1">
    <property type="nucleotide sequence ID" value="XM_060447960.1"/>
</dbReference>
<dbReference type="Proteomes" id="UP001172101">
    <property type="component" value="Unassembled WGS sequence"/>
</dbReference>
<evidence type="ECO:0000313" key="1">
    <source>
        <dbReference type="EMBL" id="KAK0717945.1"/>
    </source>
</evidence>
<comment type="caution">
    <text evidence="1">The sequence shown here is derived from an EMBL/GenBank/DDBJ whole genome shotgun (WGS) entry which is preliminary data.</text>
</comment>
<sequence>MRDTFADSGLQSLQPQGGKDAAFILKHETEVIEQLVTAFSENGPYLHLPLMELDPDLAKWDLEDFKPPAPLPRFNDLDNAARSPISAPLAIYHNGLHIGHTMCYTFRIVCPTAACKKPQEYIQVSGNPRKRFFPRIFEYCKKDKTWPCCNTEEKYQESAISALAELANKHSLNAQSPVLDEVGKFCATTARGYLGRILEPRCRAALEAWENGLNEHEEREALPAHGNCLAWLIQPPEELETVLKHLKRCAAGISRKAKELGELLMRMENTWKMEVGQLEKEAKSLGLEGEQALAHISNGLVDFGWRHASCIFLPIKAIYGSFMLFHNIEAPHSGRQMEDLVREALGLEQSIDLALSERWAITWKAKK</sequence>
<reference evidence="1" key="1">
    <citation type="submission" date="2023-06" db="EMBL/GenBank/DDBJ databases">
        <title>Genome-scale phylogeny and comparative genomics of the fungal order Sordariales.</title>
        <authorList>
            <consortium name="Lawrence Berkeley National Laboratory"/>
            <person name="Hensen N."/>
            <person name="Bonometti L."/>
            <person name="Westerberg I."/>
            <person name="Brannstrom I.O."/>
            <person name="Guillou S."/>
            <person name="Cros-Aarteil S."/>
            <person name="Calhoun S."/>
            <person name="Haridas S."/>
            <person name="Kuo A."/>
            <person name="Mondo S."/>
            <person name="Pangilinan J."/>
            <person name="Riley R."/>
            <person name="LaButti K."/>
            <person name="Andreopoulos B."/>
            <person name="Lipzen A."/>
            <person name="Chen C."/>
            <person name="Yanf M."/>
            <person name="Daum C."/>
            <person name="Ng V."/>
            <person name="Clum A."/>
            <person name="Steindorff A."/>
            <person name="Ohm R."/>
            <person name="Martin F."/>
            <person name="Silar P."/>
            <person name="Natvig D."/>
            <person name="Lalanne C."/>
            <person name="Gautier V."/>
            <person name="Ament-velasquez S.L."/>
            <person name="Kruys A."/>
            <person name="Hutchinson M.I."/>
            <person name="Powell A.J."/>
            <person name="Barry K."/>
            <person name="Miller A.N."/>
            <person name="Grigoriev I.V."/>
            <person name="Debuchy R."/>
            <person name="Gladieux P."/>
            <person name="Thoren M.H."/>
            <person name="Johannesson H."/>
        </authorList>
    </citation>
    <scope>NUCLEOTIDE SEQUENCE</scope>
    <source>
        <strain evidence="1">SMH2392-1A</strain>
    </source>
</reference>
<dbReference type="GeneID" id="85331230"/>
<organism evidence="1 2">
    <name type="scientific">Lasiosphaeria miniovina</name>
    <dbReference type="NCBI Taxonomy" id="1954250"/>
    <lineage>
        <taxon>Eukaryota</taxon>
        <taxon>Fungi</taxon>
        <taxon>Dikarya</taxon>
        <taxon>Ascomycota</taxon>
        <taxon>Pezizomycotina</taxon>
        <taxon>Sordariomycetes</taxon>
        <taxon>Sordariomycetidae</taxon>
        <taxon>Sordariales</taxon>
        <taxon>Lasiosphaeriaceae</taxon>
        <taxon>Lasiosphaeria</taxon>
    </lineage>
</organism>
<proteinExistence type="predicted"/>
<keyword evidence="2" id="KW-1185">Reference proteome</keyword>
<protein>
    <submittedName>
        <fullName evidence="1">Uncharacterized protein</fullName>
    </submittedName>
</protein>
<evidence type="ECO:0000313" key="2">
    <source>
        <dbReference type="Proteomes" id="UP001172101"/>
    </source>
</evidence>
<dbReference type="AlphaFoldDB" id="A0AA40ALF1"/>
<name>A0AA40ALF1_9PEZI</name>
<gene>
    <name evidence="1" type="ORF">B0T26DRAFT_872265</name>
</gene>